<evidence type="ECO:0000313" key="5">
    <source>
        <dbReference type="EMBL" id="QQR38212.1"/>
    </source>
</evidence>
<evidence type="ECO:0000256" key="1">
    <source>
        <dbReference type="NCBIfam" id="TIGR02257"/>
    </source>
</evidence>
<dbReference type="Gene3D" id="3.40.960.10">
    <property type="entry name" value="VSR Endonuclease"/>
    <property type="match status" value="1"/>
</dbReference>
<evidence type="ECO:0000256" key="2">
    <source>
        <dbReference type="SAM" id="MobiDB-lite"/>
    </source>
</evidence>
<protein>
    <recommendedName>
        <fullName evidence="1">Cobaltochelatase subunit CobN</fullName>
        <ecNumber evidence="1">6.6.1.2</ecNumber>
    </recommendedName>
</protein>
<feature type="domain" description="DUF559" evidence="4">
    <location>
        <begin position="493"/>
        <end position="599"/>
    </location>
</feature>
<evidence type="ECO:0000259" key="3">
    <source>
        <dbReference type="Pfam" id="PF02514"/>
    </source>
</evidence>
<feature type="domain" description="CobN/magnesium chelatase" evidence="3">
    <location>
        <begin position="184"/>
        <end position="445"/>
    </location>
</feature>
<dbReference type="InterPro" id="IPR011953">
    <property type="entry name" value="Cobalto_CobN"/>
</dbReference>
<dbReference type="InterPro" id="IPR007569">
    <property type="entry name" value="DUF559"/>
</dbReference>
<sequence length="1436" mass="156883">MHLLSAQAATIQQEGEAIHLAQTPGAFIFASSADSELATLAAAADRARETELRLANTLRLSNNLSVDMWLDQTVRHARLVCLRLIGGAAYWQYGVDELTALCANGRIPLILLPGDSNPDPILQSRSTIHPKDWTRLHQLFIQGGPQNADAILQSFRRLAASSPRPSGERSAAQQPGEGALLGSFKPQHFPRFGLWHPKTGLLERPHGEPVEPRGRALERPNIPILFYRAAIEGAGTATLEALIAELESRDLNPVPIVVSSLKDAESVRFVQANLAQFPPSAILNLTAFALGIADLPPAQNPFAHTDAPIIQLIQSGRSEAQWAADPQGLSAKDMAMYLVMPELDGRLAGLLVGHKADGVWHERCQVPLTAYAPDHGGISRAVDLAQNWTRLRHTPRADRKIAIILANYPIRDGRLANGVGYDAPESTVRMLMQLERAGYDLGQFPSPLRGGVGGGGPSVDHDTTPHPNPPPQGGREPTLLAFGNARMVQAKSVAQARKLRTHQTMPERTLWPLLKSFKERGVKFRRQVPLGQYVADFASHHPKLIIEADGDTHFTGDAPLRDQQRTAFLESIGYKVLRFTNSEIAINLDGIWQSISDALDDLSAPAHPSPLRGGTEGGGPSGSAEKYPRTSAELITLLTAGPTNAHPQRGTSAAVLSLTRYVELFAALPEAIRTAVAMRWGEPATDPFVRGDAFQLPAHRFGNIVLLLQPARGYQLDETASYHDPALFPPHAYIAAYLWLRYEWGAHAMVHNGKHGTLEWLPGKSAALDADCYPDALWGQLPHLYPFIVNDPGEGTQAKRRTGAVIIDHLVPPLIRAETYGPLKDLEALLDEYYAASGMDRRRLADLKRRILDFTRDSRLDRDIGLPEDETAALIKIDNFLCDLKEAQIRDGLHVFGTSPEGDMARDLSVALARVPRGEAPGENSIIRALADDLKLGFDPLTATLSDPWTGPAIAGTASLRNLGDVVEHLETVAARLVEGEPVPENWPATNAVLDTIRTIIEPRLAASGPAEMTAFLDALDGKFIAPGPSGAPSRGRLDVLPTGRNFYSVDIRAVPTPSAWELGRKSAENLFIRHLQDHGHYLRSVALSVWGTANMRTGGDDIAQAMALIGACPTWDPGSLRVSGYEIIPLARLGRPRVDVTLRISGFFRDAFPAQITFFDRAIRAIGALDEPEDDNPIAARMRSEALGLMAAGKSETEASLEAGARIFGSKPKAYGAGLGPLIDNGRWENKADLAEQFLAWGQYAYGAKAHGTPLGDRFRARLGQIDAVVHNQDNREHDLLDSDNYYQFEGGLSVAAEAVSGTKPTAYHNDHSRPETPRIRTLEQEVSHVMRSRVVNPKWLTGVMRHGYRGAFEIIATVDFMFAFAATTGAVKTHHFDLAFEAFIEDKTVRNFILTNNLAGYDELLAKFDEARKRGLWSPRSNSAYDLLDPFDER</sequence>
<dbReference type="EMBL" id="CP068046">
    <property type="protein sequence ID" value="QQR38212.1"/>
    <property type="molecule type" value="Genomic_DNA"/>
</dbReference>
<dbReference type="GO" id="GO:0051116">
    <property type="term" value="F:cobaltochelatase activity"/>
    <property type="evidence" value="ECO:0007669"/>
    <property type="project" value="UniProtKB-EC"/>
</dbReference>
<organism evidence="5 6">
    <name type="scientific">Devosia rhizoryzae</name>
    <dbReference type="NCBI Taxonomy" id="2774137"/>
    <lineage>
        <taxon>Bacteria</taxon>
        <taxon>Pseudomonadati</taxon>
        <taxon>Pseudomonadota</taxon>
        <taxon>Alphaproteobacteria</taxon>
        <taxon>Hyphomicrobiales</taxon>
        <taxon>Devosiaceae</taxon>
        <taxon>Devosia</taxon>
    </lineage>
</organism>
<dbReference type="InterPro" id="IPR047216">
    <property type="entry name" value="Endonuclease_DUF559_bact"/>
</dbReference>
<keyword evidence="6" id="KW-1185">Reference proteome</keyword>
<name>A0ABX7C1V7_9HYPH</name>
<dbReference type="CDD" id="cd10150">
    <property type="entry name" value="CobN_like"/>
    <property type="match status" value="1"/>
</dbReference>
<feature type="region of interest" description="Disordered" evidence="2">
    <location>
        <begin position="447"/>
        <end position="476"/>
    </location>
</feature>
<feature type="region of interest" description="Disordered" evidence="2">
    <location>
        <begin position="603"/>
        <end position="626"/>
    </location>
</feature>
<feature type="domain" description="CobN/magnesium chelatase" evidence="3">
    <location>
        <begin position="627"/>
        <end position="1424"/>
    </location>
</feature>
<accession>A0ABX7C1V7</accession>
<reference evidence="5 6" key="1">
    <citation type="submission" date="2021-01" db="EMBL/GenBank/DDBJ databases">
        <title>Genome seq and assembly of Devosia sp. LEGU1.</title>
        <authorList>
            <person name="Chhetri G."/>
        </authorList>
    </citation>
    <scope>NUCLEOTIDE SEQUENCE [LARGE SCALE GENOMIC DNA]</scope>
    <source>
        <strain evidence="5 6">LEGU1</strain>
    </source>
</reference>
<keyword evidence="5" id="KW-0436">Ligase</keyword>
<dbReference type="Pfam" id="PF04480">
    <property type="entry name" value="DUF559"/>
    <property type="match status" value="1"/>
</dbReference>
<dbReference type="EC" id="6.6.1.2" evidence="1"/>
<dbReference type="PANTHER" id="PTHR44119:SF4">
    <property type="entry name" value="AEROBIC COBALTOCHELATASE SUBUNIT COBN"/>
    <property type="match status" value="1"/>
</dbReference>
<dbReference type="NCBIfam" id="TIGR02257">
    <property type="entry name" value="cobalto_cobN"/>
    <property type="match status" value="1"/>
</dbReference>
<dbReference type="Proteomes" id="UP000595857">
    <property type="component" value="Chromosome"/>
</dbReference>
<dbReference type="PANTHER" id="PTHR44119">
    <property type="entry name" value="MAGNESIUM-CHELATASE SUBUNIT CHLH, CHLOROPLASTIC"/>
    <property type="match status" value="1"/>
</dbReference>
<dbReference type="InterPro" id="IPR011335">
    <property type="entry name" value="Restrct_endonuc-II-like"/>
</dbReference>
<dbReference type="RefSeq" id="WP_201630180.1">
    <property type="nucleotide sequence ID" value="NZ_CP068046.1"/>
</dbReference>
<dbReference type="Pfam" id="PF02514">
    <property type="entry name" value="CobN-Mg_chel"/>
    <property type="match status" value="2"/>
</dbReference>
<dbReference type="SUPFAM" id="SSF52980">
    <property type="entry name" value="Restriction endonuclease-like"/>
    <property type="match status" value="1"/>
</dbReference>
<evidence type="ECO:0000313" key="6">
    <source>
        <dbReference type="Proteomes" id="UP000595857"/>
    </source>
</evidence>
<gene>
    <name evidence="5" type="primary">cobN</name>
    <name evidence="5" type="ORF">JI748_10475</name>
</gene>
<dbReference type="CDD" id="cd01038">
    <property type="entry name" value="Endonuclease_DUF559"/>
    <property type="match status" value="1"/>
</dbReference>
<evidence type="ECO:0000259" key="4">
    <source>
        <dbReference type="Pfam" id="PF04480"/>
    </source>
</evidence>
<proteinExistence type="predicted"/>
<dbReference type="InterPro" id="IPR003672">
    <property type="entry name" value="CobN/Mg_chltase"/>
</dbReference>